<evidence type="ECO:0000313" key="3">
    <source>
        <dbReference type="Proteomes" id="UP000824205"/>
    </source>
</evidence>
<feature type="domain" description="IrrE N-terminal-like" evidence="1">
    <location>
        <begin position="10"/>
        <end position="122"/>
    </location>
</feature>
<sequence>MIKKELFQKAEENNIKIMYFPLHTVKSSSVQYGDDYYIGMNTTELDTDALRNTSLAHELGHCMTGAFYNPRSPLSVIGKAEYKANKWAIKELIDKDELMRLLKEQYRVDEIAEYFDVTEDFIRLAYDYYFVKQVH</sequence>
<dbReference type="Pfam" id="PF06114">
    <property type="entry name" value="Peptidase_M78"/>
    <property type="match status" value="1"/>
</dbReference>
<evidence type="ECO:0000313" key="2">
    <source>
        <dbReference type="EMBL" id="HIW86020.1"/>
    </source>
</evidence>
<accession>A0A9D1REM1</accession>
<dbReference type="EMBL" id="DXGE01000024">
    <property type="protein sequence ID" value="HIW86020.1"/>
    <property type="molecule type" value="Genomic_DNA"/>
</dbReference>
<reference evidence="2" key="2">
    <citation type="submission" date="2021-04" db="EMBL/GenBank/DDBJ databases">
        <authorList>
            <person name="Gilroy R."/>
        </authorList>
    </citation>
    <scope>NUCLEOTIDE SEQUENCE</scope>
    <source>
        <strain evidence="2">421</strain>
    </source>
</reference>
<name>A0A9D1REM1_9FIRM</name>
<comment type="caution">
    <text evidence="2">The sequence shown here is derived from an EMBL/GenBank/DDBJ whole genome shotgun (WGS) entry which is preliminary data.</text>
</comment>
<gene>
    <name evidence="2" type="ORF">IAA48_05935</name>
</gene>
<evidence type="ECO:0000259" key="1">
    <source>
        <dbReference type="Pfam" id="PF06114"/>
    </source>
</evidence>
<protein>
    <submittedName>
        <fullName evidence="2">ImmA/IrrE family metallo-endopeptidase</fullName>
    </submittedName>
</protein>
<dbReference type="Proteomes" id="UP000824205">
    <property type="component" value="Unassembled WGS sequence"/>
</dbReference>
<dbReference type="AlphaFoldDB" id="A0A9D1REM1"/>
<dbReference type="InterPro" id="IPR010359">
    <property type="entry name" value="IrrE_HExxH"/>
</dbReference>
<organism evidence="2 3">
    <name type="scientific">Candidatus Eubacterium faecipullorum</name>
    <dbReference type="NCBI Taxonomy" id="2838571"/>
    <lineage>
        <taxon>Bacteria</taxon>
        <taxon>Bacillati</taxon>
        <taxon>Bacillota</taxon>
        <taxon>Clostridia</taxon>
        <taxon>Eubacteriales</taxon>
        <taxon>Eubacteriaceae</taxon>
        <taxon>Eubacterium</taxon>
    </lineage>
</organism>
<proteinExistence type="predicted"/>
<reference evidence="2" key="1">
    <citation type="journal article" date="2021" name="PeerJ">
        <title>Extensive microbial diversity within the chicken gut microbiome revealed by metagenomics and culture.</title>
        <authorList>
            <person name="Gilroy R."/>
            <person name="Ravi A."/>
            <person name="Getino M."/>
            <person name="Pursley I."/>
            <person name="Horton D.L."/>
            <person name="Alikhan N.F."/>
            <person name="Baker D."/>
            <person name="Gharbi K."/>
            <person name="Hall N."/>
            <person name="Watson M."/>
            <person name="Adriaenssens E.M."/>
            <person name="Foster-Nyarko E."/>
            <person name="Jarju S."/>
            <person name="Secka A."/>
            <person name="Antonio M."/>
            <person name="Oren A."/>
            <person name="Chaudhuri R.R."/>
            <person name="La Ragione R."/>
            <person name="Hildebrand F."/>
            <person name="Pallen M.J."/>
        </authorList>
    </citation>
    <scope>NUCLEOTIDE SEQUENCE</scope>
    <source>
        <strain evidence="2">421</strain>
    </source>
</reference>